<keyword evidence="3" id="KW-0245">EGF-like domain</keyword>
<dbReference type="InterPro" id="IPR000742">
    <property type="entry name" value="EGF"/>
</dbReference>
<dbReference type="Gene3D" id="2.60.40.4100">
    <property type="entry name" value="Zona pellucida, ZP-C domain"/>
    <property type="match status" value="1"/>
</dbReference>
<feature type="domain" description="EGF-like" evidence="6">
    <location>
        <begin position="24"/>
        <end position="60"/>
    </location>
</feature>
<dbReference type="Proteomes" id="UP000265140">
    <property type="component" value="Chromosome 19"/>
</dbReference>
<dbReference type="CTD" id="327407"/>
<dbReference type="PROSITE" id="PS00022">
    <property type="entry name" value="EGF_1"/>
    <property type="match status" value="1"/>
</dbReference>
<dbReference type="GeneTree" id="ENSGT00940000167365"/>
<dbReference type="AlphaFoldDB" id="A0A3P9A438"/>
<dbReference type="STRING" id="8010.ENSELUP00000035516"/>
<dbReference type="PANTHER" id="PTHR14002:SF53">
    <property type="entry name" value="UROMODULIN"/>
    <property type="match status" value="1"/>
</dbReference>
<dbReference type="KEGG" id="els:105018211"/>
<reference evidence="8" key="3">
    <citation type="submission" date="2025-08" db="UniProtKB">
        <authorList>
            <consortium name="Ensembl"/>
        </authorList>
    </citation>
    <scope>IDENTIFICATION</scope>
</reference>
<feature type="signal peptide" evidence="5">
    <location>
        <begin position="1"/>
        <end position="26"/>
    </location>
</feature>
<sequence length="396" mass="44839">MALKFHSKEFVILVVILYCAFDGVLGICNVTHCTDEKKCLKSRYKHSCNCAVGYYGDLCDKDVTIDVTCGKDHITVMVIEDFFKYHNVPVEFIHLKSNRSCGAYRDVLSGIPYYIVRISKDQYIPCGGKPLEKNATDIAYTLTLQSDPQIIGNISRNPRIHIEYTCIYPYKRIVSLQHPVNPFSSEAVIEMDMLKASVVIALFKSEHYREEYQGAPVIHLQDIVHVEVKVREPENFFDLRVDECWASQSPEPDKTEGIIHILVVNGCGSDGTVIFHTEETDVNGKGSATRYSFKMFRFVNEFQDIYLHCKVHLCAPDEHCTPDCKTKRKRAAVRGDPAQGVLSYGPIKINVPDTPKYSLWIMTVPVAGIWVLGFFLLALVTMAKAGNRRLSRLANR</sequence>
<dbReference type="InParanoid" id="A0A3P9A438"/>
<dbReference type="FunCoup" id="A0A3P9A438">
    <property type="interactions" value="5"/>
</dbReference>
<dbReference type="OrthoDB" id="9987373at2759"/>
<feature type="transmembrane region" description="Helical" evidence="4">
    <location>
        <begin position="357"/>
        <end position="383"/>
    </location>
</feature>
<keyword evidence="2 3" id="KW-1015">Disulfide bond</keyword>
<dbReference type="InterPro" id="IPR042235">
    <property type="entry name" value="ZP-C_dom"/>
</dbReference>
<keyword evidence="4" id="KW-1133">Transmembrane helix</keyword>
<evidence type="ECO:0000259" key="6">
    <source>
        <dbReference type="PROSITE" id="PS50026"/>
    </source>
</evidence>
<dbReference type="Pfam" id="PF23344">
    <property type="entry name" value="ZP-N"/>
    <property type="match status" value="1"/>
</dbReference>
<dbReference type="PROSITE" id="PS01186">
    <property type="entry name" value="EGF_2"/>
    <property type="match status" value="1"/>
</dbReference>
<dbReference type="InterPro" id="IPR055356">
    <property type="entry name" value="ZP-N"/>
</dbReference>
<feature type="domain" description="ZP" evidence="7">
    <location>
        <begin position="68"/>
        <end position="331"/>
    </location>
</feature>
<accession>A0A3P9A438</accession>
<comment type="caution">
    <text evidence="3">Lacks conserved residue(s) required for the propagation of feature annotation.</text>
</comment>
<feature type="chain" id="PRO_5017970633" description="ZP domain-containing protein" evidence="5">
    <location>
        <begin position="27"/>
        <end position="396"/>
    </location>
</feature>
<dbReference type="PROSITE" id="PS50026">
    <property type="entry name" value="EGF_3"/>
    <property type="match status" value="1"/>
</dbReference>
<keyword evidence="4" id="KW-0812">Transmembrane</keyword>
<name>A0A3P9A438_ESOLU</name>
<reference evidence="8" key="4">
    <citation type="submission" date="2025-09" db="UniProtKB">
        <authorList>
            <consortium name="Ensembl"/>
        </authorList>
    </citation>
    <scope>IDENTIFICATION</scope>
</reference>
<dbReference type="Bgee" id="ENSELUG00000014513">
    <property type="expression patterns" value="Expressed in ovary and 5 other cell types or tissues"/>
</dbReference>
<dbReference type="Ensembl" id="ENSELUT00000023295.3">
    <property type="protein sequence ID" value="ENSELUP00000035516.1"/>
    <property type="gene ID" value="ENSELUG00000014513.3"/>
</dbReference>
<evidence type="ECO:0000313" key="9">
    <source>
        <dbReference type="Proteomes" id="UP000265140"/>
    </source>
</evidence>
<keyword evidence="4" id="KW-0472">Membrane</keyword>
<evidence type="ECO:0000256" key="1">
    <source>
        <dbReference type="ARBA" id="ARBA00022729"/>
    </source>
</evidence>
<organism evidence="8 9">
    <name type="scientific">Esox lucius</name>
    <name type="common">Northern pike</name>
    <dbReference type="NCBI Taxonomy" id="8010"/>
    <lineage>
        <taxon>Eukaryota</taxon>
        <taxon>Metazoa</taxon>
        <taxon>Chordata</taxon>
        <taxon>Craniata</taxon>
        <taxon>Vertebrata</taxon>
        <taxon>Euteleostomi</taxon>
        <taxon>Actinopterygii</taxon>
        <taxon>Neopterygii</taxon>
        <taxon>Teleostei</taxon>
        <taxon>Protacanthopterygii</taxon>
        <taxon>Esociformes</taxon>
        <taxon>Esocidae</taxon>
        <taxon>Esox</taxon>
    </lineage>
</organism>
<evidence type="ECO:0000256" key="5">
    <source>
        <dbReference type="SAM" id="SignalP"/>
    </source>
</evidence>
<keyword evidence="1 5" id="KW-0732">Signal</keyword>
<evidence type="ECO:0000256" key="4">
    <source>
        <dbReference type="SAM" id="Phobius"/>
    </source>
</evidence>
<protein>
    <recommendedName>
        <fullName evidence="10">ZP domain-containing protein</fullName>
    </recommendedName>
</protein>
<dbReference type="Pfam" id="PF00100">
    <property type="entry name" value="Zona_pellucida"/>
    <property type="match status" value="1"/>
</dbReference>
<evidence type="ECO:0000256" key="2">
    <source>
        <dbReference type="ARBA" id="ARBA00023157"/>
    </source>
</evidence>
<dbReference type="SUPFAM" id="SSF57196">
    <property type="entry name" value="EGF/Laminin"/>
    <property type="match status" value="1"/>
</dbReference>
<keyword evidence="9" id="KW-1185">Reference proteome</keyword>
<feature type="disulfide bond" evidence="3">
    <location>
        <begin position="50"/>
        <end position="59"/>
    </location>
</feature>
<reference evidence="9" key="1">
    <citation type="journal article" date="2014" name="PLoS ONE">
        <title>The genome and linkage map of the northern pike (Esox lucius): conserved synteny revealed between the salmonid sister group and the Neoteleostei.</title>
        <authorList>
            <person name="Rondeau E.B."/>
            <person name="Minkley D.R."/>
            <person name="Leong J.S."/>
            <person name="Messmer A.M."/>
            <person name="Jantzen J.R."/>
            <person name="von Schalburg K.R."/>
            <person name="Lemon C."/>
            <person name="Bird N.H."/>
            <person name="Koop B.F."/>
        </authorList>
    </citation>
    <scope>NUCLEOTIDE SEQUENCE</scope>
</reference>
<dbReference type="OMA" id="CIYAYKR"/>
<dbReference type="SMART" id="SM00241">
    <property type="entry name" value="ZP"/>
    <property type="match status" value="1"/>
</dbReference>
<dbReference type="GeneID" id="105018211"/>
<evidence type="ECO:0008006" key="10">
    <source>
        <dbReference type="Google" id="ProtNLM"/>
    </source>
</evidence>
<evidence type="ECO:0000256" key="3">
    <source>
        <dbReference type="PROSITE-ProRule" id="PRU00076"/>
    </source>
</evidence>
<dbReference type="PROSITE" id="PS51034">
    <property type="entry name" value="ZP_2"/>
    <property type="match status" value="1"/>
</dbReference>
<proteinExistence type="predicted"/>
<evidence type="ECO:0000259" key="7">
    <source>
        <dbReference type="PROSITE" id="PS51034"/>
    </source>
</evidence>
<dbReference type="RefSeq" id="XP_010881759.1">
    <property type="nucleotide sequence ID" value="XM_010883457.4"/>
</dbReference>
<reference evidence="8" key="2">
    <citation type="submission" date="2020-02" db="EMBL/GenBank/DDBJ databases">
        <title>Esox lucius (northern pike) genome, fEsoLuc1, primary haplotype.</title>
        <authorList>
            <person name="Myers G."/>
            <person name="Karagic N."/>
            <person name="Meyer A."/>
            <person name="Pippel M."/>
            <person name="Reichard M."/>
            <person name="Winkler S."/>
            <person name="Tracey A."/>
            <person name="Sims Y."/>
            <person name="Howe K."/>
            <person name="Rhie A."/>
            <person name="Formenti G."/>
            <person name="Durbin R."/>
            <person name="Fedrigo O."/>
            <person name="Jarvis E.D."/>
        </authorList>
    </citation>
    <scope>NUCLEOTIDE SEQUENCE [LARGE SCALE GENOMIC DNA]</scope>
</reference>
<dbReference type="PANTHER" id="PTHR14002">
    <property type="entry name" value="ENDOGLIN/TGF-BETA RECEPTOR TYPE III"/>
    <property type="match status" value="1"/>
</dbReference>
<dbReference type="InterPro" id="IPR001507">
    <property type="entry name" value="ZP_dom"/>
</dbReference>
<dbReference type="Gene3D" id="2.60.40.3210">
    <property type="entry name" value="Zona pellucida, ZP-N domain"/>
    <property type="match status" value="1"/>
</dbReference>
<dbReference type="InterPro" id="IPR055355">
    <property type="entry name" value="ZP-C"/>
</dbReference>
<evidence type="ECO:0000313" key="8">
    <source>
        <dbReference type="Ensembl" id="ENSELUP00000035516.1"/>
    </source>
</evidence>